<keyword evidence="3" id="KW-1185">Reference proteome</keyword>
<dbReference type="EMBL" id="CAJPIZ010008511">
    <property type="protein sequence ID" value="CAG2111195.1"/>
    <property type="molecule type" value="Genomic_DNA"/>
</dbReference>
<dbReference type="SUPFAM" id="SSF52047">
    <property type="entry name" value="RNI-like"/>
    <property type="match status" value="1"/>
</dbReference>
<dbReference type="InterPro" id="IPR032675">
    <property type="entry name" value="LRR_dom_sf"/>
</dbReference>
<dbReference type="Gene3D" id="3.80.10.10">
    <property type="entry name" value="Ribonuclease Inhibitor"/>
    <property type="match status" value="1"/>
</dbReference>
<dbReference type="EMBL" id="OC863086">
    <property type="protein sequence ID" value="CAD7630765.1"/>
    <property type="molecule type" value="Genomic_DNA"/>
</dbReference>
<feature type="non-terminal residue" evidence="2">
    <location>
        <position position="490"/>
    </location>
</feature>
<name>A0A7R9Q480_9ACAR</name>
<evidence type="ECO:0000313" key="2">
    <source>
        <dbReference type="EMBL" id="CAD7630765.1"/>
    </source>
</evidence>
<sequence length="490" mass="56721">MPKKRKHLKTLLETTDDSNEDNRQHPKIYAKNSMDRFGDDLCQLLLSHLSLEDCFEYECVSKQFQRTVFESVDYIHIYTDLVHKMIKGKTIDTKKLVTIAKKCPHIRTIDCRGIAVRYEEHIAKVLTTFRGNCRRLRDICVNITRNNEIWPTMASLVTRIDDFDWLQKQILIHCHRLSHFCIYSLSEVFDDTFGRLMIKNLDTIEFQYPGFSWRSDSKHVLSQFVAHNQSLTSVVVGVGSRYDILNEHHIPPELCQQLSRLTQLRRLTLKLESINDNNSLSEFLRTIGLNCKQLKRLSLLLDSPKYRLTAKTMNGLQYYRRLNRLNLTLVADIDNDLLEPLRDCHRLTHLSLDMKQMSGQTTTNTSTPTPSGPIIKVVNNENTSNVTKMIVMEFVSGMGKALQQLLTSNSNINRQSVDFNSTARQGNSSRVEGEKLREEINKRVNQLQTLISTAITVSKDRRDLVTKRVLEQINQRLEGAKDRADKILRE</sequence>
<dbReference type="Proteomes" id="UP000759131">
    <property type="component" value="Unassembled WGS sequence"/>
</dbReference>
<feature type="region of interest" description="Disordered" evidence="1">
    <location>
        <begin position="1"/>
        <end position="24"/>
    </location>
</feature>
<gene>
    <name evidence="2" type="ORF">OSB1V03_LOCUS11177</name>
</gene>
<evidence type="ECO:0000313" key="3">
    <source>
        <dbReference type="Proteomes" id="UP000759131"/>
    </source>
</evidence>
<dbReference type="AlphaFoldDB" id="A0A7R9Q480"/>
<organism evidence="2">
    <name type="scientific">Medioppia subpectinata</name>
    <dbReference type="NCBI Taxonomy" id="1979941"/>
    <lineage>
        <taxon>Eukaryota</taxon>
        <taxon>Metazoa</taxon>
        <taxon>Ecdysozoa</taxon>
        <taxon>Arthropoda</taxon>
        <taxon>Chelicerata</taxon>
        <taxon>Arachnida</taxon>
        <taxon>Acari</taxon>
        <taxon>Acariformes</taxon>
        <taxon>Sarcoptiformes</taxon>
        <taxon>Oribatida</taxon>
        <taxon>Brachypylina</taxon>
        <taxon>Oppioidea</taxon>
        <taxon>Oppiidae</taxon>
        <taxon>Medioppia</taxon>
    </lineage>
</organism>
<accession>A0A7R9Q480</accession>
<evidence type="ECO:0000256" key="1">
    <source>
        <dbReference type="SAM" id="MobiDB-lite"/>
    </source>
</evidence>
<proteinExistence type="predicted"/>
<dbReference type="OrthoDB" id="6532759at2759"/>
<reference evidence="2" key="1">
    <citation type="submission" date="2020-11" db="EMBL/GenBank/DDBJ databases">
        <authorList>
            <person name="Tran Van P."/>
        </authorList>
    </citation>
    <scope>NUCLEOTIDE SEQUENCE</scope>
</reference>
<protein>
    <recommendedName>
        <fullName evidence="4">F-box domain-containing protein</fullName>
    </recommendedName>
</protein>
<evidence type="ECO:0008006" key="4">
    <source>
        <dbReference type="Google" id="ProtNLM"/>
    </source>
</evidence>